<protein>
    <submittedName>
        <fullName evidence="8">Multicopper oxidase domain-containing protein</fullName>
    </submittedName>
</protein>
<name>A0A6I3L5E8_9NOCA</name>
<dbReference type="InterPro" id="IPR008972">
    <property type="entry name" value="Cupredoxin"/>
</dbReference>
<dbReference type="RefSeq" id="WP_154790143.1">
    <property type="nucleotide sequence ID" value="NZ_WMBB01000011.1"/>
</dbReference>
<dbReference type="AlphaFoldDB" id="A0A6I3L5E8"/>
<dbReference type="InterPro" id="IPR033138">
    <property type="entry name" value="Cu_oxidase_CS"/>
</dbReference>
<dbReference type="PANTHER" id="PTHR11709:SF394">
    <property type="entry name" value="FI03373P-RELATED"/>
    <property type="match status" value="1"/>
</dbReference>
<evidence type="ECO:0000259" key="5">
    <source>
        <dbReference type="Pfam" id="PF00394"/>
    </source>
</evidence>
<sequence>MSPNRFPLSSRMNRRGFLALGAGAAAAATLAACSKNTTASPSLVQPDSDAVRAAEAARRTAGAAVRDVTLRAEPTTVDLGGVQVPTWAFGGAVPGPEIRIAKGDVVRAQFTNALPAPTTIHWHGIALRNDMDGVPDVTQSPIAAGGSFGYEFTAPEPGTYFFHPHVGVQLDRGLYAPLIVEDPADGRDYDTEAVVVLDDWLDGVNGRDPDEELRHLRDRGMSGMNMGGMPGMNHSGMNMGGPGGMSMPVDPNAPLGSDVGDVTYPYFLINGRLGSDPAVFTARPGQRMRLRIINAAADSAFRVAVGGHQMRVTHTDGFPVQPITTSSLLISMGERYDVIVDLADGVFPLVAAAEGKTGRGFALIRTGGGTPPPVDARPSELAVAPLTADRLTCAESVRLQAKKPDQTLDVTLGSDAKSYVWTINGKAYPDRTALNISQGQRIRLRFRNQSMMFHPMHLHGHTFQLVDHAGSGPRKDTAIVLPMQTVEVDLDADNPGQWMLHCHNAYHAEAGMMSILSYVH</sequence>
<keyword evidence="9" id="KW-1185">Reference proteome</keyword>
<evidence type="ECO:0000313" key="8">
    <source>
        <dbReference type="EMBL" id="MTE15696.1"/>
    </source>
</evidence>
<dbReference type="InterPro" id="IPR011707">
    <property type="entry name" value="Cu-oxidase-like_N"/>
</dbReference>
<dbReference type="Pfam" id="PF07731">
    <property type="entry name" value="Cu-oxidase_2"/>
    <property type="match status" value="1"/>
</dbReference>
<dbReference type="InterPro" id="IPR011706">
    <property type="entry name" value="Cu-oxidase_C"/>
</dbReference>
<keyword evidence="3" id="KW-0186">Copper</keyword>
<evidence type="ECO:0000256" key="3">
    <source>
        <dbReference type="ARBA" id="ARBA00023008"/>
    </source>
</evidence>
<accession>A0A6I3L5E8</accession>
<dbReference type="CDD" id="cd13896">
    <property type="entry name" value="CuRO_3_CopA"/>
    <property type="match status" value="1"/>
</dbReference>
<dbReference type="InterPro" id="IPR006311">
    <property type="entry name" value="TAT_signal"/>
</dbReference>
<reference evidence="8 9" key="1">
    <citation type="submission" date="2019-11" db="EMBL/GenBank/DDBJ databases">
        <title>Nocardia sp. nov. CT2-14 isolated from soil.</title>
        <authorList>
            <person name="Kanchanasin P."/>
            <person name="Tanasupawat S."/>
            <person name="Yuki M."/>
            <person name="Kudo T."/>
        </authorList>
    </citation>
    <scope>NUCLEOTIDE SEQUENCE [LARGE SCALE GENOMIC DNA]</scope>
    <source>
        <strain evidence="8 9">CT2-14</strain>
    </source>
</reference>
<keyword evidence="4" id="KW-0732">Signal</keyword>
<keyword evidence="2" id="KW-0560">Oxidoreductase</keyword>
<dbReference type="InterPro" id="IPR001117">
    <property type="entry name" value="Cu-oxidase_2nd"/>
</dbReference>
<dbReference type="CDD" id="cd13861">
    <property type="entry name" value="CuRO_1_CumA_like"/>
    <property type="match status" value="1"/>
</dbReference>
<dbReference type="Proteomes" id="UP000432464">
    <property type="component" value="Unassembled WGS sequence"/>
</dbReference>
<dbReference type="InterPro" id="IPR045087">
    <property type="entry name" value="Cu-oxidase_fam"/>
</dbReference>
<dbReference type="PANTHER" id="PTHR11709">
    <property type="entry name" value="MULTI-COPPER OXIDASE"/>
    <property type="match status" value="1"/>
</dbReference>
<dbReference type="SUPFAM" id="SSF49503">
    <property type="entry name" value="Cupredoxins"/>
    <property type="match status" value="3"/>
</dbReference>
<evidence type="ECO:0000256" key="2">
    <source>
        <dbReference type="ARBA" id="ARBA00023002"/>
    </source>
</evidence>
<evidence type="ECO:0000256" key="4">
    <source>
        <dbReference type="SAM" id="SignalP"/>
    </source>
</evidence>
<dbReference type="Pfam" id="PF00394">
    <property type="entry name" value="Cu-oxidase"/>
    <property type="match status" value="1"/>
</dbReference>
<gene>
    <name evidence="8" type="ORF">GLP40_23355</name>
</gene>
<evidence type="ECO:0000313" key="9">
    <source>
        <dbReference type="Proteomes" id="UP000432464"/>
    </source>
</evidence>
<dbReference type="PROSITE" id="PS51257">
    <property type="entry name" value="PROKAR_LIPOPROTEIN"/>
    <property type="match status" value="1"/>
</dbReference>
<dbReference type="InterPro" id="IPR034279">
    <property type="entry name" value="CuRO_3_CopA"/>
</dbReference>
<dbReference type="GO" id="GO:0005507">
    <property type="term" value="F:copper ion binding"/>
    <property type="evidence" value="ECO:0007669"/>
    <property type="project" value="InterPro"/>
</dbReference>
<evidence type="ECO:0000259" key="7">
    <source>
        <dbReference type="Pfam" id="PF07732"/>
    </source>
</evidence>
<feature type="domain" description="Plastocyanin-like" evidence="7">
    <location>
        <begin position="79"/>
        <end position="184"/>
    </location>
</feature>
<dbReference type="GO" id="GO:0016491">
    <property type="term" value="F:oxidoreductase activity"/>
    <property type="evidence" value="ECO:0007669"/>
    <property type="project" value="UniProtKB-KW"/>
</dbReference>
<dbReference type="Gene3D" id="2.60.40.420">
    <property type="entry name" value="Cupredoxins - blue copper proteins"/>
    <property type="match status" value="3"/>
</dbReference>
<evidence type="ECO:0000259" key="6">
    <source>
        <dbReference type="Pfam" id="PF07731"/>
    </source>
</evidence>
<evidence type="ECO:0000256" key="1">
    <source>
        <dbReference type="ARBA" id="ARBA00022723"/>
    </source>
</evidence>
<keyword evidence="1" id="KW-0479">Metal-binding</keyword>
<dbReference type="EMBL" id="WMBB01000011">
    <property type="protein sequence ID" value="MTE15696.1"/>
    <property type="molecule type" value="Genomic_DNA"/>
</dbReference>
<feature type="domain" description="Plastocyanin-like" evidence="5">
    <location>
        <begin position="267"/>
        <end position="366"/>
    </location>
</feature>
<dbReference type="InterPro" id="IPR002355">
    <property type="entry name" value="Cu_oxidase_Cu_BS"/>
</dbReference>
<comment type="caution">
    <text evidence="8">The sequence shown here is derived from an EMBL/GenBank/DDBJ whole genome shotgun (WGS) entry which is preliminary data.</text>
</comment>
<feature type="signal peptide" evidence="4">
    <location>
        <begin position="1"/>
        <end position="27"/>
    </location>
</feature>
<proteinExistence type="predicted"/>
<feature type="chain" id="PRO_5026065370" evidence="4">
    <location>
        <begin position="28"/>
        <end position="520"/>
    </location>
</feature>
<dbReference type="PROSITE" id="PS51318">
    <property type="entry name" value="TAT"/>
    <property type="match status" value="1"/>
</dbReference>
<organism evidence="8 9">
    <name type="scientific">Nocardia aurantiaca</name>
    <dbReference type="NCBI Taxonomy" id="2675850"/>
    <lineage>
        <taxon>Bacteria</taxon>
        <taxon>Bacillati</taxon>
        <taxon>Actinomycetota</taxon>
        <taxon>Actinomycetes</taxon>
        <taxon>Mycobacteriales</taxon>
        <taxon>Nocardiaceae</taxon>
        <taxon>Nocardia</taxon>
    </lineage>
</organism>
<dbReference type="CDD" id="cd13870">
    <property type="entry name" value="CuRO_2_CopA_like_1"/>
    <property type="match status" value="1"/>
</dbReference>
<dbReference type="PROSITE" id="PS00079">
    <property type="entry name" value="MULTICOPPER_OXIDASE1"/>
    <property type="match status" value="1"/>
</dbReference>
<dbReference type="PROSITE" id="PS00080">
    <property type="entry name" value="MULTICOPPER_OXIDASE2"/>
    <property type="match status" value="1"/>
</dbReference>
<dbReference type="Pfam" id="PF07732">
    <property type="entry name" value="Cu-oxidase_3"/>
    <property type="match status" value="1"/>
</dbReference>
<feature type="domain" description="Plastocyanin-like" evidence="6">
    <location>
        <begin position="413"/>
        <end position="514"/>
    </location>
</feature>